<reference evidence="2" key="1">
    <citation type="submission" date="2017-02" db="EMBL/GenBank/DDBJ databases">
        <authorList>
            <person name="Tafer H."/>
            <person name="Lopandic K."/>
        </authorList>
    </citation>
    <scope>NUCLEOTIDE SEQUENCE [LARGE SCALE GENOMIC DNA]</scope>
    <source>
        <strain evidence="2">CBS 366.77</strain>
    </source>
</reference>
<gene>
    <name evidence="1" type="ORF">PHISCL_01387</name>
</gene>
<comment type="caution">
    <text evidence="1">The sequence shown here is derived from an EMBL/GenBank/DDBJ whole genome shotgun (WGS) entry which is preliminary data.</text>
</comment>
<dbReference type="Proteomes" id="UP000266188">
    <property type="component" value="Unassembled WGS sequence"/>
</dbReference>
<protein>
    <submittedName>
        <fullName evidence="1">Uncharacterized protein</fullName>
    </submittedName>
</protein>
<keyword evidence="2" id="KW-1185">Reference proteome</keyword>
<name>A0A3A2ZT36_9EURO</name>
<proteinExistence type="predicted"/>
<evidence type="ECO:0000313" key="1">
    <source>
        <dbReference type="EMBL" id="RJE26318.1"/>
    </source>
</evidence>
<sequence>MPANVATTALGVVVYTTPACNPLARLAANEVVRRFRVWDRLVAGYPAKDGAQCASGAEERLATQDDAAPAPQGNVAVVVPLAQGNPAVPSAGPTGTSGASPAAAGGVVRRLLGRWLR</sequence>
<organism evidence="1 2">
    <name type="scientific">Aspergillus sclerotialis</name>
    <dbReference type="NCBI Taxonomy" id="2070753"/>
    <lineage>
        <taxon>Eukaryota</taxon>
        <taxon>Fungi</taxon>
        <taxon>Dikarya</taxon>
        <taxon>Ascomycota</taxon>
        <taxon>Pezizomycotina</taxon>
        <taxon>Eurotiomycetes</taxon>
        <taxon>Eurotiomycetidae</taxon>
        <taxon>Eurotiales</taxon>
        <taxon>Aspergillaceae</taxon>
        <taxon>Aspergillus</taxon>
        <taxon>Aspergillus subgen. Polypaecilum</taxon>
    </lineage>
</organism>
<dbReference type="AlphaFoldDB" id="A0A3A2ZT36"/>
<accession>A0A3A2ZT36</accession>
<evidence type="ECO:0000313" key="2">
    <source>
        <dbReference type="Proteomes" id="UP000266188"/>
    </source>
</evidence>
<dbReference type="EMBL" id="MVGC01000025">
    <property type="protein sequence ID" value="RJE26318.1"/>
    <property type="molecule type" value="Genomic_DNA"/>
</dbReference>